<evidence type="ECO:0000256" key="6">
    <source>
        <dbReference type="ARBA" id="ARBA00022824"/>
    </source>
</evidence>
<evidence type="ECO:0000256" key="8">
    <source>
        <dbReference type="ARBA" id="ARBA00022989"/>
    </source>
</evidence>
<evidence type="ECO:0000313" key="13">
    <source>
        <dbReference type="Proteomes" id="UP001446871"/>
    </source>
</evidence>
<evidence type="ECO:0000256" key="3">
    <source>
        <dbReference type="ARBA" id="ARBA00018354"/>
    </source>
</evidence>
<dbReference type="PANTHER" id="PTHR35329:SF2">
    <property type="entry name" value="CHITIN SYNTHASE EXPORT CHAPERONE"/>
    <property type="match status" value="1"/>
</dbReference>
<gene>
    <name evidence="12" type="ORF">PG996_008524</name>
</gene>
<protein>
    <recommendedName>
        <fullName evidence="3">Chitin synthase export chaperone</fullName>
    </recommendedName>
</protein>
<comment type="caution">
    <text evidence="12">The sequence shown here is derived from an EMBL/GenBank/DDBJ whole genome shotgun (WGS) entry which is preliminary data.</text>
</comment>
<dbReference type="InterPro" id="IPR022057">
    <property type="entry name" value="Chs7"/>
</dbReference>
<feature type="transmembrane region" description="Helical" evidence="11">
    <location>
        <begin position="170"/>
        <end position="196"/>
    </location>
</feature>
<evidence type="ECO:0000256" key="2">
    <source>
        <dbReference type="ARBA" id="ARBA00009274"/>
    </source>
</evidence>
<accession>A0ABR1UY52</accession>
<keyword evidence="10" id="KW-0961">Cell wall biogenesis/degradation</keyword>
<feature type="transmembrane region" description="Helical" evidence="11">
    <location>
        <begin position="239"/>
        <end position="258"/>
    </location>
</feature>
<reference evidence="12 13" key="1">
    <citation type="submission" date="2023-01" db="EMBL/GenBank/DDBJ databases">
        <title>Analysis of 21 Apiospora genomes using comparative genomics revels a genus with tremendous synthesis potential of carbohydrate active enzymes and secondary metabolites.</title>
        <authorList>
            <person name="Sorensen T."/>
        </authorList>
    </citation>
    <scope>NUCLEOTIDE SEQUENCE [LARGE SCALE GENOMIC DNA]</scope>
    <source>
        <strain evidence="12 13">CBS 83171</strain>
    </source>
</reference>
<evidence type="ECO:0000256" key="7">
    <source>
        <dbReference type="ARBA" id="ARBA00022927"/>
    </source>
</evidence>
<keyword evidence="5 11" id="KW-0812">Transmembrane</keyword>
<proteinExistence type="inferred from homology"/>
<evidence type="ECO:0000256" key="10">
    <source>
        <dbReference type="ARBA" id="ARBA00023316"/>
    </source>
</evidence>
<dbReference type="Proteomes" id="UP001446871">
    <property type="component" value="Unassembled WGS sequence"/>
</dbReference>
<keyword evidence="8 11" id="KW-1133">Transmembrane helix</keyword>
<evidence type="ECO:0000256" key="4">
    <source>
        <dbReference type="ARBA" id="ARBA00022448"/>
    </source>
</evidence>
<keyword evidence="13" id="KW-1185">Reference proteome</keyword>
<comment type="subcellular location">
    <subcellularLocation>
        <location evidence="1">Endoplasmic reticulum membrane</location>
        <topology evidence="1">Multi-pass membrane protein</topology>
    </subcellularLocation>
</comment>
<feature type="transmembrane region" description="Helical" evidence="11">
    <location>
        <begin position="49"/>
        <end position="73"/>
    </location>
</feature>
<dbReference type="Pfam" id="PF12271">
    <property type="entry name" value="Chs7"/>
    <property type="match status" value="1"/>
</dbReference>
<organism evidence="12 13">
    <name type="scientific">Apiospora saccharicola</name>
    <dbReference type="NCBI Taxonomy" id="335842"/>
    <lineage>
        <taxon>Eukaryota</taxon>
        <taxon>Fungi</taxon>
        <taxon>Dikarya</taxon>
        <taxon>Ascomycota</taxon>
        <taxon>Pezizomycotina</taxon>
        <taxon>Sordariomycetes</taxon>
        <taxon>Xylariomycetidae</taxon>
        <taxon>Amphisphaeriales</taxon>
        <taxon>Apiosporaceae</taxon>
        <taxon>Apiospora</taxon>
    </lineage>
</organism>
<keyword evidence="6" id="KW-0256">Endoplasmic reticulum</keyword>
<feature type="transmembrane region" description="Helical" evidence="11">
    <location>
        <begin position="137"/>
        <end position="158"/>
    </location>
</feature>
<evidence type="ECO:0000256" key="1">
    <source>
        <dbReference type="ARBA" id="ARBA00004477"/>
    </source>
</evidence>
<keyword evidence="7" id="KW-0653">Protein transport</keyword>
<keyword evidence="4" id="KW-0813">Transport</keyword>
<keyword evidence="9 11" id="KW-0472">Membrane</keyword>
<feature type="transmembrane region" description="Helical" evidence="11">
    <location>
        <begin position="85"/>
        <end position="102"/>
    </location>
</feature>
<name>A0ABR1UY52_9PEZI</name>
<evidence type="ECO:0000256" key="9">
    <source>
        <dbReference type="ARBA" id="ARBA00023136"/>
    </source>
</evidence>
<dbReference type="EMBL" id="JAQQWM010000005">
    <property type="protein sequence ID" value="KAK8063872.1"/>
    <property type="molecule type" value="Genomic_DNA"/>
</dbReference>
<dbReference type="PANTHER" id="PTHR35329">
    <property type="entry name" value="CHITIN SYNTHASE EXPORT CHAPERONE"/>
    <property type="match status" value="1"/>
</dbReference>
<evidence type="ECO:0000313" key="12">
    <source>
        <dbReference type="EMBL" id="KAK8063872.1"/>
    </source>
</evidence>
<comment type="similarity">
    <text evidence="2">Belongs to the CHS7 family.</text>
</comment>
<sequence length="321" mass="35640">MGGFGDFTSLCETAPLPLCASVGPIRAVSSGVGIEPDCYARNIELANTIIFEGASSFMHIISLAMTIIMILHIRGKFTAVGRKEILAFFYFYMLLSFFSLIVDAGVAGLTSSLVTCLLINGFVGFQLYEDGTPLSVWLLRICSFAAFVISFLVSLATFKSWAGLGPVNTVGLFTVLYLLNAIQLVVYVVMQIMLVARTLQDRWPLGDIAFGVFFFVVGQVLLYAFSSTICNATSHYLDGLFFATICNLLAVMMVYKYWDSITKEDLEFSVGMRMNNWEVKDLLPEEDHRTTVYMDDPSPYAHSSAYDRGYSPSNGNRMSRY</sequence>
<feature type="transmembrane region" description="Helical" evidence="11">
    <location>
        <begin position="108"/>
        <end position="125"/>
    </location>
</feature>
<feature type="transmembrane region" description="Helical" evidence="11">
    <location>
        <begin position="208"/>
        <end position="227"/>
    </location>
</feature>
<evidence type="ECO:0000256" key="11">
    <source>
        <dbReference type="SAM" id="Phobius"/>
    </source>
</evidence>
<evidence type="ECO:0000256" key="5">
    <source>
        <dbReference type="ARBA" id="ARBA00022692"/>
    </source>
</evidence>